<protein>
    <recommendedName>
        <fullName evidence="4">DUF222 domain-containing protein</fullName>
    </recommendedName>
</protein>
<feature type="region of interest" description="Disordered" evidence="1">
    <location>
        <begin position="99"/>
        <end position="142"/>
    </location>
</feature>
<proteinExistence type="predicted"/>
<feature type="region of interest" description="Disordered" evidence="1">
    <location>
        <begin position="162"/>
        <end position="182"/>
    </location>
</feature>
<feature type="compositionally biased region" description="Basic residues" evidence="1">
    <location>
        <begin position="110"/>
        <end position="119"/>
    </location>
</feature>
<evidence type="ECO:0000313" key="2">
    <source>
        <dbReference type="EMBL" id="MBA8932039.1"/>
    </source>
</evidence>
<dbReference type="Proteomes" id="UP000517916">
    <property type="component" value="Unassembled WGS sequence"/>
</dbReference>
<reference evidence="2 3" key="1">
    <citation type="submission" date="2020-08" db="EMBL/GenBank/DDBJ databases">
        <title>Genomic Encyclopedia of Archaeal and Bacterial Type Strains, Phase II (KMG-II): from individual species to whole genera.</title>
        <authorList>
            <person name="Goeker M."/>
        </authorList>
    </citation>
    <scope>NUCLEOTIDE SEQUENCE [LARGE SCALE GENOMIC DNA]</scope>
    <source>
        <strain evidence="2 3">DSM 43850</strain>
    </source>
</reference>
<name>A0ABR6BYQ3_9PSEU</name>
<dbReference type="RefSeq" id="WP_025357108.1">
    <property type="nucleotide sequence ID" value="NZ_BAAABQ010000042.1"/>
</dbReference>
<organism evidence="2 3">
    <name type="scientific">Kutzneria viridogrisea</name>
    <dbReference type="NCBI Taxonomy" id="47990"/>
    <lineage>
        <taxon>Bacteria</taxon>
        <taxon>Bacillati</taxon>
        <taxon>Actinomycetota</taxon>
        <taxon>Actinomycetes</taxon>
        <taxon>Pseudonocardiales</taxon>
        <taxon>Pseudonocardiaceae</taxon>
        <taxon>Kutzneria</taxon>
    </lineage>
</organism>
<comment type="caution">
    <text evidence="2">The sequence shown here is derived from an EMBL/GenBank/DDBJ whole genome shotgun (WGS) entry which is preliminary data.</text>
</comment>
<gene>
    <name evidence="2" type="ORF">BC739_009298</name>
</gene>
<dbReference type="EMBL" id="JACJID010000010">
    <property type="protein sequence ID" value="MBA8932039.1"/>
    <property type="molecule type" value="Genomic_DNA"/>
</dbReference>
<evidence type="ECO:0000256" key="1">
    <source>
        <dbReference type="SAM" id="MobiDB-lite"/>
    </source>
</evidence>
<accession>A0ABR6BYQ3</accession>
<feature type="compositionally biased region" description="Basic and acidic residues" evidence="1">
    <location>
        <begin position="164"/>
        <end position="182"/>
    </location>
</feature>
<keyword evidence="3" id="KW-1185">Reference proteome</keyword>
<evidence type="ECO:0008006" key="4">
    <source>
        <dbReference type="Google" id="ProtNLM"/>
    </source>
</evidence>
<feature type="compositionally biased region" description="Polar residues" evidence="1">
    <location>
        <begin position="121"/>
        <end position="131"/>
    </location>
</feature>
<sequence>MKIGEAVALSDVLDLRWMDLTAQPHVSRHHAELAAVNRRVNHAYTMIKEAAAAYLGAQIDLSLTVRTARDAGLPLAEVHTSWLDIPAERAVIEARVESAQKEAVPCSKPRSTRSWRPRASRATNPRAQKTGQLREESPRPAVSITMLRRSRSNRLLLTLTSVRSSREEGSSPRSTRELLGRW</sequence>
<evidence type="ECO:0000313" key="3">
    <source>
        <dbReference type="Proteomes" id="UP000517916"/>
    </source>
</evidence>